<dbReference type="InterPro" id="IPR005754">
    <property type="entry name" value="Sortase"/>
</dbReference>
<evidence type="ECO:0000256" key="1">
    <source>
        <dbReference type="ARBA" id="ARBA00022670"/>
    </source>
</evidence>
<organism evidence="5 6">
    <name type="scientific">Lactococcus allomyrinae</name>
    <dbReference type="NCBI Taxonomy" id="2419773"/>
    <lineage>
        <taxon>Bacteria</taxon>
        <taxon>Bacillati</taxon>
        <taxon>Bacillota</taxon>
        <taxon>Bacilli</taxon>
        <taxon>Lactobacillales</taxon>
        <taxon>Streptococcaceae</taxon>
        <taxon>Lactococcus</taxon>
    </lineage>
</organism>
<feature type="active site" description="Acyl-thioester intermediate" evidence="4">
    <location>
        <position position="223"/>
    </location>
</feature>
<keyword evidence="3" id="KW-0788">Thiol protease</keyword>
<reference evidence="5 6" key="1">
    <citation type="submission" date="2018-09" db="EMBL/GenBank/DDBJ databases">
        <title>Genome sequencing of strain 1JSPR-7.</title>
        <authorList>
            <person name="Heo J."/>
            <person name="Kim S.-J."/>
            <person name="Kwon S.-W."/>
        </authorList>
    </citation>
    <scope>NUCLEOTIDE SEQUENCE [LARGE SCALE GENOMIC DNA]</scope>
    <source>
        <strain evidence="5 6">1JSPR-7</strain>
    </source>
</reference>
<accession>A0A387B844</accession>
<dbReference type="KEGG" id="lact:D7I46_01440"/>
<evidence type="ECO:0000313" key="6">
    <source>
        <dbReference type="Proteomes" id="UP000269374"/>
    </source>
</evidence>
<dbReference type="InterPro" id="IPR023365">
    <property type="entry name" value="Sortase_dom-sf"/>
</dbReference>
<dbReference type="CDD" id="cd06165">
    <property type="entry name" value="Sortase_A"/>
    <property type="match status" value="1"/>
</dbReference>
<evidence type="ECO:0000256" key="4">
    <source>
        <dbReference type="PIRSR" id="PIRSR605754-1"/>
    </source>
</evidence>
<evidence type="ECO:0000313" key="5">
    <source>
        <dbReference type="EMBL" id="AYF99862.1"/>
    </source>
</evidence>
<name>A0A387B844_9LACT</name>
<evidence type="ECO:0000256" key="2">
    <source>
        <dbReference type="ARBA" id="ARBA00022801"/>
    </source>
</evidence>
<dbReference type="Proteomes" id="UP000269374">
    <property type="component" value="Chromosome"/>
</dbReference>
<dbReference type="EMBL" id="CP032627">
    <property type="protein sequence ID" value="AYF99862.1"/>
    <property type="molecule type" value="Genomic_DNA"/>
</dbReference>
<evidence type="ECO:0000256" key="3">
    <source>
        <dbReference type="ARBA" id="ARBA00022807"/>
    </source>
</evidence>
<dbReference type="AlphaFoldDB" id="A0A387B844"/>
<dbReference type="Pfam" id="PF04203">
    <property type="entry name" value="Sortase"/>
    <property type="match status" value="1"/>
</dbReference>
<gene>
    <name evidence="5" type="ORF">D7I46_01440</name>
</gene>
<dbReference type="OrthoDB" id="1648028at2"/>
<protein>
    <submittedName>
        <fullName evidence="5">Class A sortase</fullName>
    </submittedName>
</protein>
<keyword evidence="2" id="KW-0378">Hydrolase</keyword>
<proteinExistence type="predicted"/>
<dbReference type="GO" id="GO:0006508">
    <property type="term" value="P:proteolysis"/>
    <property type="evidence" value="ECO:0007669"/>
    <property type="project" value="UniProtKB-KW"/>
</dbReference>
<dbReference type="SUPFAM" id="SSF63817">
    <property type="entry name" value="Sortase"/>
    <property type="match status" value="1"/>
</dbReference>
<keyword evidence="1" id="KW-0645">Protease</keyword>
<sequence length="260" mass="29505">MRQREDIQKTKRRRKKNYSLVKKKSKTKKIVVRLSVSLLVLIGLVLTFQVPLTHWFVNHFQQKYALQSLSKDQLKANQKKGNFDSSNVKTVNFLDAAKAQMENHNYPVIGAVSYPDLKISLPILNGDGDATMLYGAGTMKPNQVMGQGNYALASHHVSNVYGHSADGLLFSPLQNAKAGQKVYLTDKIKVYEYKTTSVKILLPSQGNVIQDVKGKQEITLVTCYSDDRYRIIVQGKFIKAMPFNNKNAKLFTAQYTQWWK</sequence>
<dbReference type="Gene3D" id="2.40.260.10">
    <property type="entry name" value="Sortase"/>
    <property type="match status" value="1"/>
</dbReference>
<dbReference type="InterPro" id="IPR042007">
    <property type="entry name" value="Sortase_A"/>
</dbReference>
<keyword evidence="6" id="KW-1185">Reference proteome</keyword>
<feature type="active site" description="Proton donor/acceptor" evidence="4">
    <location>
        <position position="155"/>
    </location>
</feature>
<dbReference type="NCBIfam" id="TIGR01076">
    <property type="entry name" value="sortase_fam"/>
    <property type="match status" value="1"/>
</dbReference>
<dbReference type="GO" id="GO:0008234">
    <property type="term" value="F:cysteine-type peptidase activity"/>
    <property type="evidence" value="ECO:0007669"/>
    <property type="project" value="UniProtKB-KW"/>
</dbReference>